<evidence type="ECO:0000313" key="5">
    <source>
        <dbReference type="Proteomes" id="UP000029046"/>
    </source>
</evidence>
<dbReference type="AlphaFoldDB" id="A0A087AS48"/>
<dbReference type="InterPro" id="IPR033880">
    <property type="entry name" value="SPFH_YdjI"/>
</dbReference>
<feature type="region of interest" description="Disordered" evidence="1">
    <location>
        <begin position="39"/>
        <end position="58"/>
    </location>
</feature>
<name>A0A087AS48_9BIFI</name>
<evidence type="ECO:0000259" key="2">
    <source>
        <dbReference type="Pfam" id="PF09851"/>
    </source>
</evidence>
<dbReference type="PANTHER" id="PTHR37826">
    <property type="entry name" value="FLOTILLIN BAND_7_5 DOMAIN PROTEIN"/>
    <property type="match status" value="1"/>
</dbReference>
<dbReference type="OrthoDB" id="9764015at2"/>
<accession>A0A087AS48</accession>
<dbReference type="Proteomes" id="UP000029046">
    <property type="component" value="Unassembled WGS sequence"/>
</dbReference>
<dbReference type="Pfam" id="PF13421">
    <property type="entry name" value="Band_7_1"/>
    <property type="match status" value="1"/>
</dbReference>
<reference evidence="4 5" key="1">
    <citation type="submission" date="2014-03" db="EMBL/GenBank/DDBJ databases">
        <title>Genomics of Bifidobacteria.</title>
        <authorList>
            <person name="Ventura M."/>
            <person name="Milani C."/>
            <person name="Lugli G.A."/>
        </authorList>
    </citation>
    <scope>NUCLEOTIDE SEQUENCE [LARGE SCALE GENOMIC DNA]</scope>
    <source>
        <strain evidence="4 5">LMG 11586</strain>
    </source>
</reference>
<dbReference type="EMBL" id="JGYX01000001">
    <property type="protein sequence ID" value="KFI61598.1"/>
    <property type="molecule type" value="Genomic_DNA"/>
</dbReference>
<evidence type="ECO:0000256" key="1">
    <source>
        <dbReference type="SAM" id="MobiDB-lite"/>
    </source>
</evidence>
<evidence type="ECO:0000313" key="4">
    <source>
        <dbReference type="EMBL" id="KFI61598.1"/>
    </source>
</evidence>
<feature type="domain" description="SPFH" evidence="3">
    <location>
        <begin position="57"/>
        <end position="267"/>
    </location>
</feature>
<evidence type="ECO:0000259" key="3">
    <source>
        <dbReference type="Pfam" id="PF13421"/>
    </source>
</evidence>
<dbReference type="CDD" id="cd03408">
    <property type="entry name" value="SPFH_like_u1"/>
    <property type="match status" value="1"/>
</dbReference>
<proteinExistence type="predicted"/>
<dbReference type="PANTHER" id="PTHR37826:SF2">
    <property type="entry name" value="ZINC-RIBBON DOMAIN-CONTAINING PROTEIN"/>
    <property type="match status" value="1"/>
</dbReference>
<sequence>MAIFKAFSGAIGGTFADLWKDVITAGPFDEHTVVVPGIPRETNNGRGSNEHGSEGVISNGSRIYVPENTAAFIFSESGIENVITEPGGYEYRNGEQSVLAGDGIGSLFGQIADRFTFGGQPGRTKYVAFINLREIRGIKFGTPAPLVYNDKFYGTDLEIRARGTMSLKVVDPVRFVRNFVPGNVTSYSFDQPGPREQILSEFNQSFIVAINSLSDEYRISQLPAHANDIAERVRSDGANAGTWNDRFGFQVVGVGIEGIEFTEPSRQLVQQFAANKMNVTAYEGVSQQAGNMAAQQQIAKGIERNGLGDGGGMLFGMNLAQAIDPFTAANRTEAVVSSAESAGARPEQRHVMSVDEQVDALKKLKELVDAGILSPEEFRIKKKEILGL</sequence>
<organism evidence="4 5">
    <name type="scientific">Bifidobacterium pullorum subsp. gallinarum</name>
    <dbReference type="NCBI Taxonomy" id="78344"/>
    <lineage>
        <taxon>Bacteria</taxon>
        <taxon>Bacillati</taxon>
        <taxon>Actinomycetota</taxon>
        <taxon>Actinomycetes</taxon>
        <taxon>Bifidobacteriales</taxon>
        <taxon>Bifidobacteriaceae</taxon>
        <taxon>Bifidobacterium</taxon>
    </lineage>
</organism>
<protein>
    <recommendedName>
        <fullName evidence="6">Virion core protein</fullName>
    </recommendedName>
</protein>
<gene>
    <name evidence="4" type="ORF">BIGA_0118</name>
</gene>
<dbReference type="eggNOG" id="COG4260">
    <property type="taxonomic scope" value="Bacteria"/>
</dbReference>
<dbReference type="RefSeq" id="WP_033505617.1">
    <property type="nucleotide sequence ID" value="NZ_JGYX01000001.1"/>
</dbReference>
<comment type="caution">
    <text evidence="4">The sequence shown here is derived from an EMBL/GenBank/DDBJ whole genome shotgun (WGS) entry which is preliminary data.</text>
</comment>
<feature type="domain" description="SHOCT" evidence="2">
    <location>
        <begin position="359"/>
        <end position="386"/>
    </location>
</feature>
<keyword evidence="5" id="KW-1185">Reference proteome</keyword>
<dbReference type="Pfam" id="PF09851">
    <property type="entry name" value="SHOCT"/>
    <property type="match status" value="1"/>
</dbReference>
<dbReference type="InterPro" id="IPR018649">
    <property type="entry name" value="SHOCT"/>
</dbReference>
<evidence type="ECO:0008006" key="6">
    <source>
        <dbReference type="Google" id="ProtNLM"/>
    </source>
</evidence>